<dbReference type="Pfam" id="PF13692">
    <property type="entry name" value="Glyco_trans_1_4"/>
    <property type="match status" value="1"/>
</dbReference>
<evidence type="ECO:0000313" key="2">
    <source>
        <dbReference type="EMBL" id="HEU00247.1"/>
    </source>
</evidence>
<dbReference type="InterPro" id="IPR050194">
    <property type="entry name" value="Glycosyltransferase_grp1"/>
</dbReference>
<organism evidence="2 3">
    <name type="scientific">Aurantimonas coralicida</name>
    <dbReference type="NCBI Taxonomy" id="182270"/>
    <lineage>
        <taxon>Bacteria</taxon>
        <taxon>Pseudomonadati</taxon>
        <taxon>Pseudomonadota</taxon>
        <taxon>Alphaproteobacteria</taxon>
        <taxon>Hyphomicrobiales</taxon>
        <taxon>Aurantimonadaceae</taxon>
        <taxon>Aurantimonas</taxon>
    </lineage>
</organism>
<dbReference type="PANTHER" id="PTHR45947:SF3">
    <property type="entry name" value="SULFOQUINOVOSYL TRANSFERASE SQD2"/>
    <property type="match status" value="1"/>
</dbReference>
<dbReference type="SUPFAM" id="SSF53756">
    <property type="entry name" value="UDP-Glycosyltransferase/glycogen phosphorylase"/>
    <property type="match status" value="1"/>
</dbReference>
<dbReference type="GO" id="GO:0016757">
    <property type="term" value="F:glycosyltransferase activity"/>
    <property type="evidence" value="ECO:0007669"/>
    <property type="project" value="TreeGrafter"/>
</dbReference>
<feature type="domain" description="Glycosyltransferase subfamily 4-like N-terminal" evidence="1">
    <location>
        <begin position="92"/>
        <end position="259"/>
    </location>
</feature>
<gene>
    <name evidence="2" type="ORF">ENH89_07815</name>
</gene>
<dbReference type="EMBL" id="DRGN01000110">
    <property type="protein sequence ID" value="HEU00247.1"/>
    <property type="molecule type" value="Genomic_DNA"/>
</dbReference>
<dbReference type="InterPro" id="IPR028098">
    <property type="entry name" value="Glyco_trans_4-like_N"/>
</dbReference>
<reference evidence="2" key="1">
    <citation type="journal article" date="2020" name="mSystems">
        <title>Genome- and Community-Level Interaction Insights into Carbon Utilization and Element Cycling Functions of Hydrothermarchaeota in Hydrothermal Sediment.</title>
        <authorList>
            <person name="Zhou Z."/>
            <person name="Liu Y."/>
            <person name="Xu W."/>
            <person name="Pan J."/>
            <person name="Luo Z.H."/>
            <person name="Li M."/>
        </authorList>
    </citation>
    <scope>NUCLEOTIDE SEQUENCE</scope>
    <source>
        <strain evidence="2">HyVt-347</strain>
    </source>
</reference>
<accession>A0A9C9NEA3</accession>
<dbReference type="AlphaFoldDB" id="A0A9C9NEA3"/>
<sequence>MRGGPAAALLHPTGTMIAIPKVEDTLLVRWIRNMSASRWPGRFVAKTVVPTSVIVRDEASANADPDDSSGIVPKGDGRIVVMLTCQYNEILGGAEKQCAALTAGLRSAGTNVEVVTSRVPGFDVPEHEPGVRRFWTYSPPQLAGRHLPAGIVWAVQVFVWIAINRRRIAILHCHQLRINAYVAALAHAAFGIPTVMKLGVGGERNDFTIINQRKYLFGRRGTRFVIRNSTKVIAIASQIRADCLAWGVPEARIESVVNGVDLSRAAAVTIGAADPRIAAYDELRRFVFVGRLSPEKNAEAIVGAAAALGAGPKMQLDLLGDGPLTERIDLLRRDSTHVEIVPNGRVDDVFVHLQHMHFIVLVSWSEGLSNALLEAVSSGVVPILSDASGNRDVIPFPDYPFFVRDPSVAEIARVLDAARQMAVEDWRALSEQLAVAARAQFDSRHVCRSYIDIYRGIAKQ</sequence>
<evidence type="ECO:0000259" key="1">
    <source>
        <dbReference type="Pfam" id="PF13579"/>
    </source>
</evidence>
<name>A0A9C9NEA3_9HYPH</name>
<dbReference type="Gene3D" id="3.40.50.2000">
    <property type="entry name" value="Glycogen Phosphorylase B"/>
    <property type="match status" value="2"/>
</dbReference>
<dbReference type="CDD" id="cd03801">
    <property type="entry name" value="GT4_PimA-like"/>
    <property type="match status" value="1"/>
</dbReference>
<dbReference type="Pfam" id="PF13579">
    <property type="entry name" value="Glyco_trans_4_4"/>
    <property type="match status" value="1"/>
</dbReference>
<comment type="caution">
    <text evidence="2">The sequence shown here is derived from an EMBL/GenBank/DDBJ whole genome shotgun (WGS) entry which is preliminary data.</text>
</comment>
<dbReference type="Proteomes" id="UP000885680">
    <property type="component" value="Unassembled WGS sequence"/>
</dbReference>
<dbReference type="PANTHER" id="PTHR45947">
    <property type="entry name" value="SULFOQUINOVOSYL TRANSFERASE SQD2"/>
    <property type="match status" value="1"/>
</dbReference>
<protein>
    <submittedName>
        <fullName evidence="2">Glycosyltransferase</fullName>
    </submittedName>
</protein>
<evidence type="ECO:0000313" key="3">
    <source>
        <dbReference type="Proteomes" id="UP000885680"/>
    </source>
</evidence>
<proteinExistence type="predicted"/>